<dbReference type="Gene3D" id="3.20.20.80">
    <property type="entry name" value="Glycosidases"/>
    <property type="match status" value="1"/>
</dbReference>
<dbReference type="SUPFAM" id="SSF51011">
    <property type="entry name" value="Glycosyl hydrolase domain"/>
    <property type="match status" value="1"/>
</dbReference>
<feature type="domain" description="Glycosyl hydrolases family 39 N-terminal catalytic" evidence="5">
    <location>
        <begin position="40"/>
        <end position="482"/>
    </location>
</feature>
<dbReference type="InterPro" id="IPR017853">
    <property type="entry name" value="GH"/>
</dbReference>
<dbReference type="InterPro" id="IPR051923">
    <property type="entry name" value="Glycosyl_Hydrolase_39"/>
</dbReference>
<sequence length="515" mass="58106">MEPQLQRSAHRIWILAILLSLCFCGCLHQVEAQSFPGREQVEIDVNAKSAPFPHFWEEMFGSGRANLMLRESWRDDLRAVKQVTDLSYVRGHGILDDENGIYTEDEHGNPVYNFQYVDQIYDGLLKAGVRPIVEISFMPRKLAFNPDALHAFWYKPNVSPPKSWERWDGLITHLAQHLVDRYGVDEVSKWYFEVWNEPNIDFWGGIPRQDSYFELYAHTARDIKGVSSRLRVGGPATAAAQWVPEFLKYTSENHVPVDFVSTHGYADDTVWNLFHTHEEIPMDDRVCRAIGMVKKQIQASSMPSLPLLWTEWNVPGHDAIRDTTFVGPALANTVRECDGLVTMMSFWTFSDVFEEGGPIAQPFEGNFGLIAEGGIKKASYYDFSLLHKLGDERLANSSRDAIVTRRSDGSLAIAVWNLVDPQEGGLVKGSPKEIVLKLTGLPAGATAAVSRVDDEHGNTLGLYRKTGSPQYPTVKQVDSLNQESALPPPQERRIENEQLELKLEPNALLLVEIKK</sequence>
<dbReference type="GO" id="GO:0004553">
    <property type="term" value="F:hydrolase activity, hydrolyzing O-glycosyl compounds"/>
    <property type="evidence" value="ECO:0007669"/>
    <property type="project" value="InterPro"/>
</dbReference>
<dbReference type="EMBL" id="QVQT01000002">
    <property type="protein sequence ID" value="RFU17321.1"/>
    <property type="molecule type" value="Genomic_DNA"/>
</dbReference>
<evidence type="ECO:0000259" key="5">
    <source>
        <dbReference type="Pfam" id="PF01229"/>
    </source>
</evidence>
<keyword evidence="7" id="KW-1185">Reference proteome</keyword>
<dbReference type="RefSeq" id="WP_117298069.1">
    <property type="nucleotide sequence ID" value="NZ_QVQT02000002.1"/>
</dbReference>
<dbReference type="InterPro" id="IPR049165">
    <property type="entry name" value="GH39_as"/>
</dbReference>
<dbReference type="Pfam" id="PF01229">
    <property type="entry name" value="Glyco_hydro_39"/>
    <property type="match status" value="1"/>
</dbReference>
<dbReference type="PRINTS" id="PR00745">
    <property type="entry name" value="GLHYDRLASE39"/>
</dbReference>
<dbReference type="OrthoDB" id="9776971at2"/>
<evidence type="ECO:0000256" key="1">
    <source>
        <dbReference type="ARBA" id="ARBA00008875"/>
    </source>
</evidence>
<accession>A0A372IRC3</accession>
<dbReference type="InterPro" id="IPR049166">
    <property type="entry name" value="GH39_cat"/>
</dbReference>
<proteinExistence type="inferred from homology"/>
<dbReference type="GO" id="GO:0005975">
    <property type="term" value="P:carbohydrate metabolic process"/>
    <property type="evidence" value="ECO:0007669"/>
    <property type="project" value="InterPro"/>
</dbReference>
<evidence type="ECO:0000256" key="4">
    <source>
        <dbReference type="PIRSR" id="PIRSR600514-1"/>
    </source>
</evidence>
<dbReference type="PANTHER" id="PTHR12631:SF10">
    <property type="entry name" value="BETA-XYLOSIDASE-LIKE PROTEIN-RELATED"/>
    <property type="match status" value="1"/>
</dbReference>
<name>A0A372IRC3_9BACT</name>
<reference evidence="6 7" key="1">
    <citation type="submission" date="2018-08" db="EMBL/GenBank/DDBJ databases">
        <title>Acidipila sp. 4G-K13, an acidobacterium isolated from forest soil.</title>
        <authorList>
            <person name="Gao Z.-H."/>
            <person name="Qiu L.-H."/>
        </authorList>
    </citation>
    <scope>NUCLEOTIDE SEQUENCE [LARGE SCALE GENOMIC DNA]</scope>
    <source>
        <strain evidence="6 7">4G-K13</strain>
    </source>
</reference>
<dbReference type="InterPro" id="IPR000514">
    <property type="entry name" value="Glyco_hydro_39"/>
</dbReference>
<dbReference type="PROSITE" id="PS01027">
    <property type="entry name" value="GLYCOSYL_HYDROL_F39"/>
    <property type="match status" value="1"/>
</dbReference>
<keyword evidence="3" id="KW-0326">Glycosidase</keyword>
<dbReference type="SUPFAM" id="SSF51445">
    <property type="entry name" value="(Trans)glycosidases"/>
    <property type="match status" value="1"/>
</dbReference>
<organism evidence="6 7">
    <name type="scientific">Paracidobacterium acidisoli</name>
    <dbReference type="NCBI Taxonomy" id="2303751"/>
    <lineage>
        <taxon>Bacteria</taxon>
        <taxon>Pseudomonadati</taxon>
        <taxon>Acidobacteriota</taxon>
        <taxon>Terriglobia</taxon>
        <taxon>Terriglobales</taxon>
        <taxon>Acidobacteriaceae</taxon>
        <taxon>Paracidobacterium</taxon>
    </lineage>
</organism>
<feature type="active site" description="Proton donor" evidence="4">
    <location>
        <position position="197"/>
    </location>
</feature>
<dbReference type="PANTHER" id="PTHR12631">
    <property type="entry name" value="ALPHA-L-IDURONIDASE"/>
    <property type="match status" value="1"/>
</dbReference>
<evidence type="ECO:0000313" key="7">
    <source>
        <dbReference type="Proteomes" id="UP000264702"/>
    </source>
</evidence>
<comment type="caution">
    <text evidence="6">The sequence shown here is derived from an EMBL/GenBank/DDBJ whole genome shotgun (WGS) entry which is preliminary data.</text>
</comment>
<evidence type="ECO:0000256" key="2">
    <source>
        <dbReference type="ARBA" id="ARBA00022801"/>
    </source>
</evidence>
<comment type="similarity">
    <text evidence="1">Belongs to the glycosyl hydrolase 39 family.</text>
</comment>
<dbReference type="Gene3D" id="2.60.40.1500">
    <property type="entry name" value="Glycosyl hydrolase domain, family 39"/>
    <property type="match status" value="1"/>
</dbReference>
<evidence type="ECO:0000256" key="3">
    <source>
        <dbReference type="ARBA" id="ARBA00023295"/>
    </source>
</evidence>
<dbReference type="AlphaFoldDB" id="A0A372IRC3"/>
<evidence type="ECO:0000313" key="6">
    <source>
        <dbReference type="EMBL" id="RFU17321.1"/>
    </source>
</evidence>
<dbReference type="Proteomes" id="UP000264702">
    <property type="component" value="Unassembled WGS sequence"/>
</dbReference>
<gene>
    <name evidence="6" type="ORF">D0Y96_03915</name>
</gene>
<keyword evidence="2 6" id="KW-0378">Hydrolase</keyword>
<protein>
    <submittedName>
        <fullName evidence="6">Glycosyl hydrolase family 39</fullName>
    </submittedName>
</protein>